<dbReference type="EMBL" id="CM001200">
    <property type="protein sequence ID" value="EGP87119.1"/>
    <property type="molecule type" value="Genomic_DNA"/>
</dbReference>
<evidence type="ECO:0008006" key="3">
    <source>
        <dbReference type="Google" id="ProtNLM"/>
    </source>
</evidence>
<organism evidence="1 2">
    <name type="scientific">Zymoseptoria tritici (strain CBS 115943 / IPO323)</name>
    <name type="common">Speckled leaf blotch fungus</name>
    <name type="synonym">Septoria tritici</name>
    <dbReference type="NCBI Taxonomy" id="336722"/>
    <lineage>
        <taxon>Eukaryota</taxon>
        <taxon>Fungi</taxon>
        <taxon>Dikarya</taxon>
        <taxon>Ascomycota</taxon>
        <taxon>Pezizomycotina</taxon>
        <taxon>Dothideomycetes</taxon>
        <taxon>Dothideomycetidae</taxon>
        <taxon>Mycosphaerellales</taxon>
        <taxon>Mycosphaerellaceae</taxon>
        <taxon>Zymoseptoria</taxon>
    </lineage>
</organism>
<proteinExistence type="predicted"/>
<dbReference type="KEGG" id="ztr:MYCGRDRAFT_93137"/>
<keyword evidence="2" id="KW-1185">Reference proteome</keyword>
<accession>F9XBN8</accession>
<dbReference type="InParanoid" id="F9XBN8"/>
<sequence length="274" mass="30747">MRNFETLETLCIEAVCETPFQTIKYPQRDYLHGSTMSILMANLPLTQNLDTFTLDTFGTNFTSTAHMCDELALVIPHIKTVRLRMKWICPKIFSLQKPQSKPTKLEHLTIKLQASAFDHAPSFQSLLCAFLRTGSSGSLEAFAKSSQKFVRSLAVASLGHESTDRQHESQVRISLSRAYEYHSRFAIEHDSCFLDGSTLQTYSLRDAWAAWNDDGSPAWFEFADSISLVAMGTSSLVYTRGPVAVHNTWLSLLRSYPRPDLVLSAIRQSAHSGC</sequence>
<dbReference type="AlphaFoldDB" id="F9XBN8"/>
<dbReference type="GeneID" id="13393919"/>
<dbReference type="RefSeq" id="XP_003852143.1">
    <property type="nucleotide sequence ID" value="XM_003852095.1"/>
</dbReference>
<dbReference type="VEuPathDB" id="FungiDB:ZTRI_5.267"/>
<protein>
    <recommendedName>
        <fullName evidence="3">F-box domain-containing protein</fullName>
    </recommendedName>
</protein>
<name>F9XBN8_ZYMTI</name>
<dbReference type="STRING" id="336722.F9XBN8"/>
<evidence type="ECO:0000313" key="1">
    <source>
        <dbReference type="EMBL" id="EGP87119.1"/>
    </source>
</evidence>
<evidence type="ECO:0000313" key="2">
    <source>
        <dbReference type="Proteomes" id="UP000008062"/>
    </source>
</evidence>
<dbReference type="Proteomes" id="UP000008062">
    <property type="component" value="Chromosome 5"/>
</dbReference>
<reference evidence="1 2" key="1">
    <citation type="journal article" date="2011" name="PLoS Genet.">
        <title>Finished genome of the fungal wheat pathogen Mycosphaerella graminicola reveals dispensome structure, chromosome plasticity, and stealth pathogenesis.</title>
        <authorList>
            <person name="Goodwin S.B."/>
            <person name="Ben M'barek S."/>
            <person name="Dhillon B."/>
            <person name="Wittenberg A.H.J."/>
            <person name="Crane C.F."/>
            <person name="Hane J.K."/>
            <person name="Foster A.J."/>
            <person name="Van der Lee T.A.J."/>
            <person name="Grimwood J."/>
            <person name="Aerts A."/>
            <person name="Antoniw J."/>
            <person name="Bailey A."/>
            <person name="Bluhm B."/>
            <person name="Bowler J."/>
            <person name="Bristow J."/>
            <person name="van der Burgt A."/>
            <person name="Canto-Canche B."/>
            <person name="Churchill A.C.L."/>
            <person name="Conde-Ferraez L."/>
            <person name="Cools H.J."/>
            <person name="Coutinho P.M."/>
            <person name="Csukai M."/>
            <person name="Dehal P."/>
            <person name="De Wit P."/>
            <person name="Donzelli B."/>
            <person name="van de Geest H.C."/>
            <person name="van Ham R.C.H.J."/>
            <person name="Hammond-Kosack K.E."/>
            <person name="Henrissat B."/>
            <person name="Kilian A."/>
            <person name="Kobayashi A.K."/>
            <person name="Koopmann E."/>
            <person name="Kourmpetis Y."/>
            <person name="Kuzniar A."/>
            <person name="Lindquist E."/>
            <person name="Lombard V."/>
            <person name="Maliepaard C."/>
            <person name="Martins N."/>
            <person name="Mehrabi R."/>
            <person name="Nap J.P.H."/>
            <person name="Ponomarenko A."/>
            <person name="Rudd J.J."/>
            <person name="Salamov A."/>
            <person name="Schmutz J."/>
            <person name="Schouten H.J."/>
            <person name="Shapiro H."/>
            <person name="Stergiopoulos I."/>
            <person name="Torriani S.F.F."/>
            <person name="Tu H."/>
            <person name="de Vries R.P."/>
            <person name="Waalwijk C."/>
            <person name="Ware S.B."/>
            <person name="Wiebenga A."/>
            <person name="Zwiers L.-H."/>
            <person name="Oliver R.P."/>
            <person name="Grigoriev I.V."/>
            <person name="Kema G.H.J."/>
        </authorList>
    </citation>
    <scope>NUCLEOTIDE SEQUENCE [LARGE SCALE GENOMIC DNA]</scope>
    <source>
        <strain evidence="2">CBS 115943 / IPO323</strain>
    </source>
</reference>
<dbReference type="HOGENOM" id="CLU_1016380_0_0_1"/>
<dbReference type="OrthoDB" id="3637487at2759"/>
<gene>
    <name evidence="1" type="ORF">MYCGRDRAFT_93137</name>
</gene>